<accession>A0ACB8DML6</accession>
<keyword evidence="2" id="KW-1185">Reference proteome</keyword>
<proteinExistence type="predicted"/>
<comment type="caution">
    <text evidence="1">The sequence shown here is derived from an EMBL/GenBank/DDBJ whole genome shotgun (WGS) entry which is preliminary data.</text>
</comment>
<protein>
    <submittedName>
        <fullName evidence="1">Uncharacterized protein</fullName>
    </submittedName>
</protein>
<evidence type="ECO:0000313" key="1">
    <source>
        <dbReference type="EMBL" id="KAH7973697.1"/>
    </source>
</evidence>
<reference evidence="1" key="1">
    <citation type="submission" date="2020-05" db="EMBL/GenBank/DDBJ databases">
        <title>Large-scale comparative analyses of tick genomes elucidate their genetic diversity and vector capacities.</title>
        <authorList>
            <person name="Jia N."/>
            <person name="Wang J."/>
            <person name="Shi W."/>
            <person name="Du L."/>
            <person name="Sun Y."/>
            <person name="Zhan W."/>
            <person name="Jiang J."/>
            <person name="Wang Q."/>
            <person name="Zhang B."/>
            <person name="Ji P."/>
            <person name="Sakyi L.B."/>
            <person name="Cui X."/>
            <person name="Yuan T."/>
            <person name="Jiang B."/>
            <person name="Yang W."/>
            <person name="Lam T.T.-Y."/>
            <person name="Chang Q."/>
            <person name="Ding S."/>
            <person name="Wang X."/>
            <person name="Zhu J."/>
            <person name="Ruan X."/>
            <person name="Zhao L."/>
            <person name="Wei J."/>
            <person name="Que T."/>
            <person name="Du C."/>
            <person name="Cheng J."/>
            <person name="Dai P."/>
            <person name="Han X."/>
            <person name="Huang E."/>
            <person name="Gao Y."/>
            <person name="Liu J."/>
            <person name="Shao H."/>
            <person name="Ye R."/>
            <person name="Li L."/>
            <person name="Wei W."/>
            <person name="Wang X."/>
            <person name="Wang C."/>
            <person name="Yang T."/>
            <person name="Huo Q."/>
            <person name="Li W."/>
            <person name="Guo W."/>
            <person name="Chen H."/>
            <person name="Zhou L."/>
            <person name="Ni X."/>
            <person name="Tian J."/>
            <person name="Zhou Y."/>
            <person name="Sheng Y."/>
            <person name="Liu T."/>
            <person name="Pan Y."/>
            <person name="Xia L."/>
            <person name="Li J."/>
            <person name="Zhao F."/>
            <person name="Cao W."/>
        </authorList>
    </citation>
    <scope>NUCLEOTIDE SEQUENCE</scope>
    <source>
        <strain evidence="1">Dsil-2018</strain>
    </source>
</reference>
<gene>
    <name evidence="1" type="ORF">HPB49_004019</name>
</gene>
<organism evidence="1 2">
    <name type="scientific">Dermacentor silvarum</name>
    <name type="common">Tick</name>
    <dbReference type="NCBI Taxonomy" id="543639"/>
    <lineage>
        <taxon>Eukaryota</taxon>
        <taxon>Metazoa</taxon>
        <taxon>Ecdysozoa</taxon>
        <taxon>Arthropoda</taxon>
        <taxon>Chelicerata</taxon>
        <taxon>Arachnida</taxon>
        <taxon>Acari</taxon>
        <taxon>Parasitiformes</taxon>
        <taxon>Ixodida</taxon>
        <taxon>Ixodoidea</taxon>
        <taxon>Ixodidae</taxon>
        <taxon>Rhipicephalinae</taxon>
        <taxon>Dermacentor</taxon>
    </lineage>
</organism>
<dbReference type="EMBL" id="CM023479">
    <property type="protein sequence ID" value="KAH7973697.1"/>
    <property type="molecule type" value="Genomic_DNA"/>
</dbReference>
<sequence length="103" mass="11167">MAHLRRRSVRIRACDTAFHLASGTSTSCGSVRLVARWEDRVRGERFVHLLDLSVPVILGRDFLARTGIVIDVASGGYRAGPSGPLQPFATLPLATGAPQMPRE</sequence>
<evidence type="ECO:0000313" key="2">
    <source>
        <dbReference type="Proteomes" id="UP000821865"/>
    </source>
</evidence>
<dbReference type="Proteomes" id="UP000821865">
    <property type="component" value="Chromosome 10"/>
</dbReference>
<name>A0ACB8DML6_DERSI</name>